<dbReference type="RefSeq" id="XP_056051676.1">
    <property type="nucleotide sequence ID" value="XM_056199759.1"/>
</dbReference>
<dbReference type="Gene3D" id="2.40.128.600">
    <property type="match status" value="1"/>
</dbReference>
<comment type="caution">
    <text evidence="4">The sequence shown here is derived from an EMBL/GenBank/DDBJ whole genome shotgun (WGS) entry which is preliminary data.</text>
</comment>
<gene>
    <name evidence="4" type="ORF">LMH87_010734</name>
</gene>
<evidence type="ECO:0000259" key="2">
    <source>
        <dbReference type="Pfam" id="PF00144"/>
    </source>
</evidence>
<feature type="domain" description="Beta-lactamase-related" evidence="2">
    <location>
        <begin position="35"/>
        <end position="387"/>
    </location>
</feature>
<dbReference type="KEGG" id="amus:LMH87_010734"/>
<evidence type="ECO:0000313" key="5">
    <source>
        <dbReference type="Proteomes" id="UP001144673"/>
    </source>
</evidence>
<dbReference type="InterPro" id="IPR021860">
    <property type="entry name" value="Peptidase_S12_Pab87-rel_C"/>
</dbReference>
<sequence length="633" mass="70809">MPQEDQKDFKMKPNTITQRLSAALPIIRDICNISGVPAASIGVIHKGQTIYLENIGYRNVADQLSPTADTLYGLGSLTKGFVAASLAQLLLQHPSVTWTTPLQDIWPEYHPQQPGLNGDVSLVDFLSHRTGLSGDMSVALQGDMEFLLQPSEVAPTVSQLDVAAPLRQSWLYNNWGYSVAGKIIEKLSGKPAHQYIRESILLPLGLFNTTMRPILDQHTDFADAYTALENATTYCLPRNFPFLGSLFETAGGMYSTINDMLKYCQALLQSQIDPRYSPLSNLDMLFQGHIPLDTSVESYGSYGMGWIETHLPGVVGLQGDNAELFPWDELPYINRPQEPTKSIRTFYHQGAGIGYYSAIYLFPETETGFVVLTNSMPLNDAADWIAQVIAAAIHGFESSEDYVELAKESRRRKVGKVATMMAELEKTRKEFHDVIPRPVAAYCGDYYNALGNFYVHIEQREDNSGVLEVLFQGKDTQRYELRHLNDDIFEWALSYDEQARRARFTAWEQSYFNVAFQFNTEGNAIALKWGEFFSLVSPKLAKSTFLISLALKSPASLTPQFAAMTGIEEEDLAMEGNFIESTNGRKQPWKDFIHEACQSEHIVPVLENDLYCNICGKMKDDKGNCGCTGFLTA</sequence>
<comment type="similarity">
    <text evidence="1">Belongs to the peptidase S12 family.</text>
</comment>
<dbReference type="GeneID" id="80897893"/>
<dbReference type="Proteomes" id="UP001144673">
    <property type="component" value="Chromosome 4"/>
</dbReference>
<dbReference type="InterPro" id="IPR050491">
    <property type="entry name" value="AmpC-like"/>
</dbReference>
<evidence type="ECO:0000313" key="4">
    <source>
        <dbReference type="EMBL" id="KAJ4149962.1"/>
    </source>
</evidence>
<name>A0A9W8UJB3_AKAMU</name>
<dbReference type="PANTHER" id="PTHR46825">
    <property type="entry name" value="D-ALANYL-D-ALANINE-CARBOXYPEPTIDASE/ENDOPEPTIDASE AMPH"/>
    <property type="match status" value="1"/>
</dbReference>
<evidence type="ECO:0008006" key="6">
    <source>
        <dbReference type="Google" id="ProtNLM"/>
    </source>
</evidence>
<organism evidence="4 5">
    <name type="scientific">Akanthomyces muscarius</name>
    <name type="common">Entomopathogenic fungus</name>
    <name type="synonym">Lecanicillium muscarium</name>
    <dbReference type="NCBI Taxonomy" id="2231603"/>
    <lineage>
        <taxon>Eukaryota</taxon>
        <taxon>Fungi</taxon>
        <taxon>Dikarya</taxon>
        <taxon>Ascomycota</taxon>
        <taxon>Pezizomycotina</taxon>
        <taxon>Sordariomycetes</taxon>
        <taxon>Hypocreomycetidae</taxon>
        <taxon>Hypocreales</taxon>
        <taxon>Cordycipitaceae</taxon>
        <taxon>Akanthomyces</taxon>
    </lineage>
</organism>
<dbReference type="Pfam" id="PF11954">
    <property type="entry name" value="DUF3471"/>
    <property type="match status" value="1"/>
</dbReference>
<dbReference type="EMBL" id="JAJHUN010000009">
    <property type="protein sequence ID" value="KAJ4149962.1"/>
    <property type="molecule type" value="Genomic_DNA"/>
</dbReference>
<dbReference type="AlphaFoldDB" id="A0A9W8UJB3"/>
<evidence type="ECO:0000256" key="1">
    <source>
        <dbReference type="ARBA" id="ARBA00038215"/>
    </source>
</evidence>
<dbReference type="PANTHER" id="PTHR46825:SF14">
    <property type="entry name" value="BETA-LACTAMASE-RELATED DOMAIN-CONTAINING PROTEIN"/>
    <property type="match status" value="1"/>
</dbReference>
<accession>A0A9W8UJB3</accession>
<protein>
    <recommendedName>
        <fullName evidence="6">Beta-lactamase-related domain-containing protein</fullName>
    </recommendedName>
</protein>
<dbReference type="SUPFAM" id="SSF56601">
    <property type="entry name" value="beta-lactamase/transpeptidase-like"/>
    <property type="match status" value="1"/>
</dbReference>
<dbReference type="Pfam" id="PF00144">
    <property type="entry name" value="Beta-lactamase"/>
    <property type="match status" value="1"/>
</dbReference>
<proteinExistence type="inferred from homology"/>
<dbReference type="Gene3D" id="3.40.710.10">
    <property type="entry name" value="DD-peptidase/beta-lactamase superfamily"/>
    <property type="match status" value="1"/>
</dbReference>
<keyword evidence="5" id="KW-1185">Reference proteome</keyword>
<feature type="domain" description="Peptidase S12 Pab87-related C-terminal" evidence="3">
    <location>
        <begin position="436"/>
        <end position="530"/>
    </location>
</feature>
<reference evidence="4" key="1">
    <citation type="journal article" date="2023" name="Access Microbiol">
        <title>De-novo genome assembly for Akanthomyces muscarius, a biocontrol agent of insect agricultural pests.</title>
        <authorList>
            <person name="Erdos Z."/>
            <person name="Studholme D.J."/>
            <person name="Raymond B."/>
            <person name="Sharma M."/>
        </authorList>
    </citation>
    <scope>NUCLEOTIDE SEQUENCE</scope>
    <source>
        <strain evidence="4">Ve6</strain>
    </source>
</reference>
<dbReference type="InterPro" id="IPR001466">
    <property type="entry name" value="Beta-lactam-related"/>
</dbReference>
<evidence type="ECO:0000259" key="3">
    <source>
        <dbReference type="Pfam" id="PF11954"/>
    </source>
</evidence>
<dbReference type="InterPro" id="IPR012338">
    <property type="entry name" value="Beta-lactam/transpept-like"/>
</dbReference>